<evidence type="ECO:0000313" key="3">
    <source>
        <dbReference type="EMBL" id="CAD8353899.1"/>
    </source>
</evidence>
<dbReference type="CDD" id="cd00170">
    <property type="entry name" value="SEC14"/>
    <property type="match status" value="1"/>
</dbReference>
<gene>
    <name evidence="3" type="ORF">PBAH0796_LOCUS9266</name>
</gene>
<dbReference type="InterPro" id="IPR036273">
    <property type="entry name" value="CRAL/TRIO_N_dom_sf"/>
</dbReference>
<accession>A0A7S0FDK2</accession>
<dbReference type="SMART" id="SM00516">
    <property type="entry name" value="SEC14"/>
    <property type="match status" value="1"/>
</dbReference>
<feature type="region of interest" description="Disordered" evidence="1">
    <location>
        <begin position="360"/>
        <end position="381"/>
    </location>
</feature>
<evidence type="ECO:0000259" key="2">
    <source>
        <dbReference type="PROSITE" id="PS50191"/>
    </source>
</evidence>
<sequence>MTALEQFDAQRRHAAQKHLESFRRRLGYFPLTEANRRFCSDDTLLRYLCACDSDEEAALAKLQATLRWRGEVIAGGGRLPRCPACEADPTAHCFMHVGADAKGRKVIYSCAGRAANKIVHDNCFHMAFELERLFDGNREPGKITWVIDFNGFSIRDMNPNMGRTAFPMFQGHYPERMGQIVALDPPIMFHGFLKAMHLLIDPVTREKLVFLRGTLARRRYAEEMWSHDPALMSWMEAVERCPGRPASFPSLALSRGLQDQATRATLERCAMLAVTKSVDVAHCQSAPQLSLTASKTDPSSTPSGGMSTTPQPGVHGGWSWFRKRCWCSRRKIATSQADTTFRPASTDTSLLAAEIPQCASARELRKPQPTPHTQNREGGRRKHRSTSCCWVCGL</sequence>
<dbReference type="InterPro" id="IPR001251">
    <property type="entry name" value="CRAL-TRIO_dom"/>
</dbReference>
<dbReference type="PROSITE" id="PS50191">
    <property type="entry name" value="CRAL_TRIO"/>
    <property type="match status" value="1"/>
</dbReference>
<dbReference type="SUPFAM" id="SSF46938">
    <property type="entry name" value="CRAL/TRIO N-terminal domain"/>
    <property type="match status" value="1"/>
</dbReference>
<dbReference type="Pfam" id="PF00650">
    <property type="entry name" value="CRAL_TRIO"/>
    <property type="match status" value="1"/>
</dbReference>
<feature type="domain" description="CRAL-TRIO" evidence="2">
    <location>
        <begin position="97"/>
        <end position="256"/>
    </location>
</feature>
<feature type="region of interest" description="Disordered" evidence="1">
    <location>
        <begin position="290"/>
        <end position="314"/>
    </location>
</feature>
<dbReference type="GO" id="GO:0008526">
    <property type="term" value="F:phosphatidylinositol transfer activity"/>
    <property type="evidence" value="ECO:0007669"/>
    <property type="project" value="TreeGrafter"/>
</dbReference>
<protein>
    <recommendedName>
        <fullName evidence="2">CRAL-TRIO domain-containing protein</fullName>
    </recommendedName>
</protein>
<feature type="compositionally biased region" description="Low complexity" evidence="1">
    <location>
        <begin position="296"/>
        <end position="313"/>
    </location>
</feature>
<dbReference type="InterPro" id="IPR052578">
    <property type="entry name" value="PI_Transfer_CRAL-TRIO"/>
</dbReference>
<dbReference type="EMBL" id="HBEG01015237">
    <property type="protein sequence ID" value="CAD8353899.1"/>
    <property type="molecule type" value="Transcribed_RNA"/>
</dbReference>
<proteinExistence type="predicted"/>
<evidence type="ECO:0000256" key="1">
    <source>
        <dbReference type="SAM" id="MobiDB-lite"/>
    </source>
</evidence>
<dbReference type="AlphaFoldDB" id="A0A7S0FDK2"/>
<dbReference type="InterPro" id="IPR036865">
    <property type="entry name" value="CRAL-TRIO_dom_sf"/>
</dbReference>
<dbReference type="Gene3D" id="3.40.525.10">
    <property type="entry name" value="CRAL-TRIO lipid binding domain"/>
    <property type="match status" value="1"/>
</dbReference>
<reference evidence="3" key="1">
    <citation type="submission" date="2021-01" db="EMBL/GenBank/DDBJ databases">
        <authorList>
            <person name="Corre E."/>
            <person name="Pelletier E."/>
            <person name="Niang G."/>
            <person name="Scheremetjew M."/>
            <person name="Finn R."/>
            <person name="Kale V."/>
            <person name="Holt S."/>
            <person name="Cochrane G."/>
            <person name="Meng A."/>
            <person name="Brown T."/>
            <person name="Cohen L."/>
        </authorList>
    </citation>
    <scope>NUCLEOTIDE SEQUENCE</scope>
    <source>
        <strain evidence="3">Pbaha01</strain>
    </source>
</reference>
<dbReference type="PANTHER" id="PTHR45824:SF29">
    <property type="entry name" value="GH16843P"/>
    <property type="match status" value="1"/>
</dbReference>
<name>A0A7S0FDK2_9DINO</name>
<dbReference type="SUPFAM" id="SSF52087">
    <property type="entry name" value="CRAL/TRIO domain"/>
    <property type="match status" value="1"/>
</dbReference>
<dbReference type="PANTHER" id="PTHR45824">
    <property type="entry name" value="GH16843P"/>
    <property type="match status" value="1"/>
</dbReference>
<organism evidence="3">
    <name type="scientific">Pyrodinium bahamense</name>
    <dbReference type="NCBI Taxonomy" id="73915"/>
    <lineage>
        <taxon>Eukaryota</taxon>
        <taxon>Sar</taxon>
        <taxon>Alveolata</taxon>
        <taxon>Dinophyceae</taxon>
        <taxon>Gonyaulacales</taxon>
        <taxon>Pyrocystaceae</taxon>
        <taxon>Pyrodinium</taxon>
    </lineage>
</organism>